<evidence type="ECO:0000313" key="4">
    <source>
        <dbReference type="EMBL" id="KGJ22163.1"/>
    </source>
</evidence>
<organism evidence="4 5">
    <name type="scientific">Paracoccus sanguinis</name>
    <dbReference type="NCBI Taxonomy" id="1545044"/>
    <lineage>
        <taxon>Bacteria</taxon>
        <taxon>Pseudomonadati</taxon>
        <taxon>Pseudomonadota</taxon>
        <taxon>Alphaproteobacteria</taxon>
        <taxon>Rhodobacterales</taxon>
        <taxon>Paracoccaceae</taxon>
        <taxon>Paracoccus</taxon>
    </lineage>
</organism>
<name>A0A099GJ31_9RHOB</name>
<dbReference type="PANTHER" id="PTHR10605">
    <property type="entry name" value="HEPARAN SULFATE SULFOTRANSFERASE"/>
    <property type="match status" value="1"/>
</dbReference>
<dbReference type="RefSeq" id="WP_036709701.1">
    <property type="nucleotide sequence ID" value="NZ_JRKQ01000045.1"/>
</dbReference>
<evidence type="ECO:0000256" key="1">
    <source>
        <dbReference type="ARBA" id="ARBA00022679"/>
    </source>
</evidence>
<dbReference type="Gene3D" id="3.40.50.300">
    <property type="entry name" value="P-loop containing nucleotide triphosphate hydrolases"/>
    <property type="match status" value="1"/>
</dbReference>
<dbReference type="InterPro" id="IPR000863">
    <property type="entry name" value="Sulfotransferase_dom"/>
</dbReference>
<keyword evidence="2" id="KW-0325">Glycoprotein</keyword>
<accession>A0A099GJ31</accession>
<dbReference type="PANTHER" id="PTHR10605:SF56">
    <property type="entry name" value="BIFUNCTIONAL HEPARAN SULFATE N-DEACETYLASE_N-SULFOTRANSFERASE"/>
    <property type="match status" value="1"/>
</dbReference>
<dbReference type="InterPro" id="IPR027417">
    <property type="entry name" value="P-loop_NTPase"/>
</dbReference>
<protein>
    <submittedName>
        <fullName evidence="4">Sulfotransferase</fullName>
    </submittedName>
</protein>
<dbReference type="Pfam" id="PF00685">
    <property type="entry name" value="Sulfotransfer_1"/>
    <property type="match status" value="1"/>
</dbReference>
<gene>
    <name evidence="4" type="ORF">IX56_09800</name>
</gene>
<reference evidence="4 5" key="1">
    <citation type="submission" date="2014-09" db="EMBL/GenBank/DDBJ databases">
        <authorList>
            <person name="McGinnis J.M."/>
            <person name="Wolfgang W.J."/>
        </authorList>
    </citation>
    <scope>NUCLEOTIDE SEQUENCE [LARGE SCALE GENOMIC DNA]</scope>
    <source>
        <strain evidence="4 5">5503</strain>
    </source>
</reference>
<dbReference type="InterPro" id="IPR037359">
    <property type="entry name" value="NST/OST"/>
</dbReference>
<proteinExistence type="predicted"/>
<evidence type="ECO:0000259" key="3">
    <source>
        <dbReference type="Pfam" id="PF00685"/>
    </source>
</evidence>
<evidence type="ECO:0000256" key="2">
    <source>
        <dbReference type="ARBA" id="ARBA00023180"/>
    </source>
</evidence>
<reference evidence="4 5" key="2">
    <citation type="submission" date="2014-10" db="EMBL/GenBank/DDBJ databases">
        <title>Paracoccus sanguinis sp. nov., isolated from clinical specimens of New York State patients.</title>
        <authorList>
            <person name="Mingle L.A."/>
            <person name="Cole J.A."/>
            <person name="Lapierre P."/>
            <person name="Musser K.A."/>
        </authorList>
    </citation>
    <scope>NUCLEOTIDE SEQUENCE [LARGE SCALE GENOMIC DNA]</scope>
    <source>
        <strain evidence="4 5">5503</strain>
    </source>
</reference>
<dbReference type="EMBL" id="JRKQ01000045">
    <property type="protein sequence ID" value="KGJ22163.1"/>
    <property type="molecule type" value="Genomic_DNA"/>
</dbReference>
<dbReference type="Proteomes" id="UP000029858">
    <property type="component" value="Unassembled WGS sequence"/>
</dbReference>
<comment type="caution">
    <text evidence="4">The sequence shown here is derived from an EMBL/GenBank/DDBJ whole genome shotgun (WGS) entry which is preliminary data.</text>
</comment>
<sequence length="282" mass="31647">MADLPDFLIIGAMKCGTTTLQAQLARQQGVFMTTPKEPNFFSDDAVFARGLDWYRGLFADAAPGDLKGEASTHYTKRPTHPQTLARLRPVLPAPRIVYMIRNPLQRAVSHYIHEWSEGRMGPDPIAEFARHPEMVDYGRYGWQIIPWIEAYGPDAVLLTSLEQLTAAPQDELARIARHIGLSQPAVWEEELGAQNVSAERVRRLPLEGLLVNNPVATALRRALVPKRVRTAIRDARRIKTRPELPVTLKRGLEAQFLTDRTTLASAFPGHPALRLCYPFADD</sequence>
<dbReference type="SUPFAM" id="SSF52540">
    <property type="entry name" value="P-loop containing nucleoside triphosphate hydrolases"/>
    <property type="match status" value="1"/>
</dbReference>
<dbReference type="AlphaFoldDB" id="A0A099GJ31"/>
<dbReference type="GO" id="GO:0008146">
    <property type="term" value="F:sulfotransferase activity"/>
    <property type="evidence" value="ECO:0007669"/>
    <property type="project" value="InterPro"/>
</dbReference>
<feature type="domain" description="Sulfotransferase" evidence="3">
    <location>
        <begin position="5"/>
        <end position="183"/>
    </location>
</feature>
<evidence type="ECO:0000313" key="5">
    <source>
        <dbReference type="Proteomes" id="UP000029858"/>
    </source>
</evidence>
<keyword evidence="1 4" id="KW-0808">Transferase</keyword>